<feature type="non-terminal residue" evidence="1">
    <location>
        <position position="161"/>
    </location>
</feature>
<keyword evidence="2" id="KW-1185">Reference proteome</keyword>
<evidence type="ECO:0008006" key="3">
    <source>
        <dbReference type="Google" id="ProtNLM"/>
    </source>
</evidence>
<gene>
    <name evidence="1" type="ORF">PEVE_00021589</name>
</gene>
<dbReference type="Proteomes" id="UP001159427">
    <property type="component" value="Unassembled WGS sequence"/>
</dbReference>
<comment type="caution">
    <text evidence="1">The sequence shown here is derived from an EMBL/GenBank/DDBJ whole genome shotgun (WGS) entry which is preliminary data.</text>
</comment>
<dbReference type="EMBL" id="CALNXI010000289">
    <property type="protein sequence ID" value="CAH3024097.1"/>
    <property type="molecule type" value="Genomic_DNA"/>
</dbReference>
<accession>A0ABN8M3X2</accession>
<dbReference type="PANTHER" id="PTHR33568:SF3">
    <property type="entry name" value="DNA-DIRECTED DNA POLYMERASE"/>
    <property type="match status" value="1"/>
</dbReference>
<evidence type="ECO:0000313" key="1">
    <source>
        <dbReference type="EMBL" id="CAH3024097.1"/>
    </source>
</evidence>
<dbReference type="PANTHER" id="PTHR33568">
    <property type="entry name" value="DNA POLYMERASE"/>
    <property type="match status" value="1"/>
</dbReference>
<dbReference type="SUPFAM" id="SSF56672">
    <property type="entry name" value="DNA/RNA polymerases"/>
    <property type="match status" value="1"/>
</dbReference>
<dbReference type="InterPro" id="IPR043502">
    <property type="entry name" value="DNA/RNA_pol_sf"/>
</dbReference>
<dbReference type="InterPro" id="IPR023211">
    <property type="entry name" value="DNA_pol_palm_dom_sf"/>
</dbReference>
<name>A0ABN8M3X2_9CNID</name>
<protein>
    <recommendedName>
        <fullName evidence="3">DNA-directed DNA polymerase</fullName>
    </recommendedName>
</protein>
<sequence>IAAFTTSHARLKLYSALDFLKERVLYYDTDSAKRKLPLGRFLGEFIDELGGDLIEEFVSGGAKNYGYLTRGGKTECKVRGFSLNYAAMQKLNYQTMKENIFKELDDPQEKARDIPIEIPDFFDRQQATKKIKLTTRVKKYRLVFDKRVIDPATRVSTPYGY</sequence>
<proteinExistence type="predicted"/>
<dbReference type="Gene3D" id="3.90.1600.10">
    <property type="entry name" value="Palm domain of DNA polymerase"/>
    <property type="match status" value="1"/>
</dbReference>
<organism evidence="1 2">
    <name type="scientific">Porites evermanni</name>
    <dbReference type="NCBI Taxonomy" id="104178"/>
    <lineage>
        <taxon>Eukaryota</taxon>
        <taxon>Metazoa</taxon>
        <taxon>Cnidaria</taxon>
        <taxon>Anthozoa</taxon>
        <taxon>Hexacorallia</taxon>
        <taxon>Scleractinia</taxon>
        <taxon>Fungiina</taxon>
        <taxon>Poritidae</taxon>
        <taxon>Porites</taxon>
    </lineage>
</organism>
<evidence type="ECO:0000313" key="2">
    <source>
        <dbReference type="Proteomes" id="UP001159427"/>
    </source>
</evidence>
<reference evidence="1 2" key="1">
    <citation type="submission" date="2022-05" db="EMBL/GenBank/DDBJ databases">
        <authorList>
            <consortium name="Genoscope - CEA"/>
            <person name="William W."/>
        </authorList>
    </citation>
    <scope>NUCLEOTIDE SEQUENCE [LARGE SCALE GENOMIC DNA]</scope>
</reference>
<feature type="non-terminal residue" evidence="1">
    <location>
        <position position="1"/>
    </location>
</feature>